<accession>A0A557QLP0</accession>
<reference evidence="1 2" key="1">
    <citation type="submission" date="2019-07" db="EMBL/GenBank/DDBJ databases">
        <title>The pathways for chlorine oxyanion respiration interact through the shared metabolite chlorate.</title>
        <authorList>
            <person name="Barnum T.P."/>
            <person name="Cheng Y."/>
            <person name="Hill K.A."/>
            <person name="Lucas L.N."/>
            <person name="Carlson H.K."/>
            <person name="Coates J.D."/>
        </authorList>
    </citation>
    <scope>NUCLEOTIDE SEQUENCE [LARGE SCALE GENOMIC DNA]</scope>
    <source>
        <strain evidence="1 2">SFB-3</strain>
    </source>
</reference>
<comment type="caution">
    <text evidence="1">The sequence shown here is derived from an EMBL/GenBank/DDBJ whole genome shotgun (WGS) entry which is preliminary data.</text>
</comment>
<gene>
    <name evidence="1" type="ORF">FHP91_13605</name>
</gene>
<dbReference type="Proteomes" id="UP000319502">
    <property type="component" value="Unassembled WGS sequence"/>
</dbReference>
<evidence type="ECO:0000313" key="1">
    <source>
        <dbReference type="EMBL" id="TVO53828.1"/>
    </source>
</evidence>
<proteinExistence type="predicted"/>
<protein>
    <submittedName>
        <fullName evidence="1">Uncharacterized protein</fullName>
    </submittedName>
</protein>
<organism evidence="1 2">
    <name type="scientific">Denitromonas halophila</name>
    <dbReference type="NCBI Taxonomy" id="1629404"/>
    <lineage>
        <taxon>Bacteria</taxon>
        <taxon>Pseudomonadati</taxon>
        <taxon>Pseudomonadota</taxon>
        <taxon>Betaproteobacteria</taxon>
        <taxon>Rhodocyclales</taxon>
        <taxon>Zoogloeaceae</taxon>
        <taxon>Denitromonas</taxon>
    </lineage>
</organism>
<sequence>MAPASTITDFTPLALDYNASAYPALGISADAVASSPVLRASLALRRKVQAARNQREARQCGRVWVEQNGGAA</sequence>
<dbReference type="RefSeq" id="WP_144310118.1">
    <property type="nucleotide sequence ID" value="NZ_VMNK01000014.1"/>
</dbReference>
<keyword evidence="2" id="KW-1185">Reference proteome</keyword>
<dbReference type="AlphaFoldDB" id="A0A557QLP0"/>
<dbReference type="EMBL" id="VMNK01000014">
    <property type="protein sequence ID" value="TVO53828.1"/>
    <property type="molecule type" value="Genomic_DNA"/>
</dbReference>
<evidence type="ECO:0000313" key="2">
    <source>
        <dbReference type="Proteomes" id="UP000319502"/>
    </source>
</evidence>
<name>A0A557QLP0_9RHOO</name>